<feature type="domain" description="CxC2-like cysteine cluster KDZ transposase-associated" evidence="1">
    <location>
        <begin position="1"/>
        <end position="36"/>
    </location>
</feature>
<evidence type="ECO:0000259" key="1">
    <source>
        <dbReference type="Pfam" id="PF18803"/>
    </source>
</evidence>
<sequence>PATHEHPQTAATFRCLNFFMIQTHQAKTTMYDFIPRWSARHAGVGAGRLCMVREWRHLQMLKCTGRGHDPSGVNGT</sequence>
<organism evidence="2 3">
    <name type="scientific">Mycena alexandri</name>
    <dbReference type="NCBI Taxonomy" id="1745969"/>
    <lineage>
        <taxon>Eukaryota</taxon>
        <taxon>Fungi</taxon>
        <taxon>Dikarya</taxon>
        <taxon>Basidiomycota</taxon>
        <taxon>Agaricomycotina</taxon>
        <taxon>Agaricomycetes</taxon>
        <taxon>Agaricomycetidae</taxon>
        <taxon>Agaricales</taxon>
        <taxon>Marasmiineae</taxon>
        <taxon>Mycenaceae</taxon>
        <taxon>Mycena</taxon>
    </lineage>
</organism>
<dbReference type="Proteomes" id="UP001218188">
    <property type="component" value="Unassembled WGS sequence"/>
</dbReference>
<gene>
    <name evidence="2" type="ORF">C8F04DRAFT_984862</name>
</gene>
<protein>
    <recommendedName>
        <fullName evidence="1">CxC2-like cysteine cluster KDZ transposase-associated domain-containing protein</fullName>
    </recommendedName>
</protein>
<accession>A0AAD6RV90</accession>
<dbReference type="InterPro" id="IPR041457">
    <property type="entry name" value="CxC2_KDZ-assoc"/>
</dbReference>
<dbReference type="AlphaFoldDB" id="A0AAD6RV90"/>
<dbReference type="EMBL" id="JARJCM010000835">
    <property type="protein sequence ID" value="KAJ7015829.1"/>
    <property type="molecule type" value="Genomic_DNA"/>
</dbReference>
<keyword evidence="3" id="KW-1185">Reference proteome</keyword>
<evidence type="ECO:0000313" key="2">
    <source>
        <dbReference type="EMBL" id="KAJ7015829.1"/>
    </source>
</evidence>
<evidence type="ECO:0000313" key="3">
    <source>
        <dbReference type="Proteomes" id="UP001218188"/>
    </source>
</evidence>
<dbReference type="Pfam" id="PF18803">
    <property type="entry name" value="CxC2"/>
    <property type="match status" value="1"/>
</dbReference>
<proteinExistence type="predicted"/>
<comment type="caution">
    <text evidence="2">The sequence shown here is derived from an EMBL/GenBank/DDBJ whole genome shotgun (WGS) entry which is preliminary data.</text>
</comment>
<reference evidence="2" key="1">
    <citation type="submission" date="2023-03" db="EMBL/GenBank/DDBJ databases">
        <title>Massive genome expansion in bonnet fungi (Mycena s.s.) driven by repeated elements and novel gene families across ecological guilds.</title>
        <authorList>
            <consortium name="Lawrence Berkeley National Laboratory"/>
            <person name="Harder C.B."/>
            <person name="Miyauchi S."/>
            <person name="Viragh M."/>
            <person name="Kuo A."/>
            <person name="Thoen E."/>
            <person name="Andreopoulos B."/>
            <person name="Lu D."/>
            <person name="Skrede I."/>
            <person name="Drula E."/>
            <person name="Henrissat B."/>
            <person name="Morin E."/>
            <person name="Kohler A."/>
            <person name="Barry K."/>
            <person name="LaButti K."/>
            <person name="Morin E."/>
            <person name="Salamov A."/>
            <person name="Lipzen A."/>
            <person name="Mereny Z."/>
            <person name="Hegedus B."/>
            <person name="Baldrian P."/>
            <person name="Stursova M."/>
            <person name="Weitz H."/>
            <person name="Taylor A."/>
            <person name="Grigoriev I.V."/>
            <person name="Nagy L.G."/>
            <person name="Martin F."/>
            <person name="Kauserud H."/>
        </authorList>
    </citation>
    <scope>NUCLEOTIDE SEQUENCE</scope>
    <source>
        <strain evidence="2">CBHHK200</strain>
    </source>
</reference>
<feature type="non-terminal residue" evidence="2">
    <location>
        <position position="1"/>
    </location>
</feature>
<name>A0AAD6RV90_9AGAR</name>